<dbReference type="REBASE" id="763850">
    <property type="entry name" value="M.AspLEO79ORF5560P"/>
</dbReference>
<keyword evidence="2" id="KW-0680">Restriction system</keyword>
<dbReference type="SUPFAM" id="SSF53335">
    <property type="entry name" value="S-adenosyl-L-methionine-dependent methyltransferases"/>
    <property type="match status" value="1"/>
</dbReference>
<dbReference type="EMBL" id="CP134849">
    <property type="protein sequence ID" value="WNL18105.1"/>
    <property type="molecule type" value="Genomic_DNA"/>
</dbReference>
<accession>A0AA96D1M6</accession>
<dbReference type="REBASE" id="763853">
    <property type="entry name" value="M.AspLEO70ORF10770P"/>
</dbReference>
<feature type="domain" description="DNA methylase adenine-specific" evidence="3">
    <location>
        <begin position="377"/>
        <end position="564"/>
    </location>
</feature>
<evidence type="ECO:0000313" key="9">
    <source>
        <dbReference type="EMBL" id="WNL25517.1"/>
    </source>
</evidence>
<dbReference type="InterPro" id="IPR029063">
    <property type="entry name" value="SAM-dependent_MTases_sf"/>
</dbReference>
<dbReference type="InterPro" id="IPR002052">
    <property type="entry name" value="DNA_methylase_N6_adenine_CS"/>
</dbReference>
<dbReference type="GO" id="GO:0008170">
    <property type="term" value="F:N-methyltransferase activity"/>
    <property type="evidence" value="ECO:0007669"/>
    <property type="project" value="InterPro"/>
</dbReference>
<gene>
    <name evidence="5" type="ORF">RJG51_07570</name>
    <name evidence="4" type="ORF">RJG52_00545</name>
    <name evidence="6" type="ORF">RJG53_05710</name>
    <name evidence="8" type="ORF">RJG55_00550</name>
    <name evidence="7" type="ORF">RJG56_05560</name>
    <name evidence="9" type="ORF">RJG57_10770</name>
</gene>
<dbReference type="REBASE" id="763848">
    <property type="entry name" value="M.AspLEO109ORF545P"/>
</dbReference>
<keyword evidence="7" id="KW-0808">Transferase</keyword>
<keyword evidence="7" id="KW-0489">Methyltransferase</keyword>
<dbReference type="PRINTS" id="PR00507">
    <property type="entry name" value="N12N6MTFRASE"/>
</dbReference>
<dbReference type="REBASE" id="763849">
    <property type="entry name" value="M.AspLEO74ORF550P"/>
</dbReference>
<evidence type="ECO:0000313" key="5">
    <source>
        <dbReference type="EMBL" id="WNL13889.1"/>
    </source>
</evidence>
<dbReference type="Pfam" id="PF02384">
    <property type="entry name" value="N6_Mtase"/>
    <property type="match status" value="2"/>
</dbReference>
<dbReference type="EMBL" id="CP134852">
    <property type="protein sequence ID" value="WNL25517.1"/>
    <property type="molecule type" value="Genomic_DNA"/>
</dbReference>
<evidence type="ECO:0000313" key="4">
    <source>
        <dbReference type="EMBL" id="WNL12571.1"/>
    </source>
</evidence>
<dbReference type="GO" id="GO:0003677">
    <property type="term" value="F:DNA binding"/>
    <property type="evidence" value="ECO:0007669"/>
    <property type="project" value="InterPro"/>
</dbReference>
<organism evidence="7">
    <name type="scientific">Arcobacter sp. AZ-2023</name>
    <dbReference type="NCBI Taxonomy" id="3074453"/>
    <lineage>
        <taxon>Bacteria</taxon>
        <taxon>Pseudomonadati</taxon>
        <taxon>Campylobacterota</taxon>
        <taxon>Epsilonproteobacteria</taxon>
        <taxon>Campylobacterales</taxon>
        <taxon>Arcobacteraceae</taxon>
        <taxon>Arcobacter</taxon>
    </lineage>
</organism>
<sequence>MTAIESFNEFNNKFGKINEITSDWYKNTLGVTTKKTINAKSFNTKGEPSEEYIRARFIYMLIATNKYKPENICVEATLPKGNGAKSIDSDIIIFKDNSWIKKDFGSAEIRQNILVIMEAKRDSKKEDIENVINKQLRTAMNEYEGNPENEINFVFGVYFDEQQDIIIFKKENNHPIKRYNNDKIKEDDNYNLGNRDFIEDLPSFKDLIENIERFKDKSKLLISDLEPIDQDTFVDLLEPLNRAKDRIGVSLDIHSLIVEFLTYKVYDEKKAKKNNSYLRFYIEKKEETEASEIQTLRRRILSLQKEAQSDYETILSSPIFTYIEKNGRLQPNHEDGEDFLKELIKIIEFKSILNASNESFNQIIFNNFGSSVDKALEKQFFTPIPAARMIVQMLKPDKTETVIDPCSGICDFLAVSFRIMHDKSMYLGEIGEAKNLYGFDKDKKVLKLAELNLVLNGDGGANIHHMNSLTQKLSTKGAIVAEGDFNFNEYDLIDWSPIGNKPELKKFKIVVTNPPFGKGRDLKLGKDSKWDIPKSVAKLYETYWLKLIKDTKDKTTGEITISSGQKIYNGNINYENENDFIFPKSMDMGVLFLENAVKILEEGGRMAIVLSNSISSIKEWLNIRAWFMSKMRLVGAVDLPAGTFGETSVATTVLFAYKPRNKEILKSNYNIFSKEIQNIGYEVKTKDRIVTFQPTFLIDEQTFDIEEDIEGNKILLEDFTTTAKDFSEWIKFQETELREAFNS</sequence>
<proteinExistence type="inferred from homology"/>
<dbReference type="EMBL" id="CP134844">
    <property type="protein sequence ID" value="WNL12571.1"/>
    <property type="molecule type" value="Genomic_DNA"/>
</dbReference>
<comment type="similarity">
    <text evidence="1">Belongs to the N(4)/N(6)-methyltransferase family.</text>
</comment>
<name>A0AA96D1M6_9BACT</name>
<dbReference type="Gene3D" id="3.40.50.150">
    <property type="entry name" value="Vaccinia Virus protein VP39"/>
    <property type="match status" value="1"/>
</dbReference>
<dbReference type="EMBL" id="CP134850">
    <property type="protein sequence ID" value="WNL20240.1"/>
    <property type="molecule type" value="Genomic_DNA"/>
</dbReference>
<dbReference type="EMBL" id="CP134845">
    <property type="protein sequence ID" value="WNL13889.1"/>
    <property type="molecule type" value="Genomic_DNA"/>
</dbReference>
<dbReference type="InterPro" id="IPR052916">
    <property type="entry name" value="Type-I_RE_MTase_Subunit"/>
</dbReference>
<evidence type="ECO:0000313" key="8">
    <source>
        <dbReference type="EMBL" id="WNL23591.1"/>
    </source>
</evidence>
<dbReference type="PANTHER" id="PTHR42998:SF1">
    <property type="entry name" value="TYPE I RESTRICTION ENZYME HINDI METHYLASE SUBUNIT"/>
    <property type="match status" value="1"/>
</dbReference>
<reference evidence="7" key="1">
    <citation type="submission" date="2023-09" db="EMBL/GenBank/DDBJ databases">
        <title>Arcobacter tbilisiensis sp. nov. isolated from chicken meat in Tbilisi, Georgia.</title>
        <authorList>
            <person name="Matthias R."/>
            <person name="Zautner A.E."/>
        </authorList>
    </citation>
    <scope>NUCLEOTIDE SEQUENCE</scope>
    <source>
        <strain evidence="9">LEO 70</strain>
        <strain evidence="8">LEO 74</strain>
        <strain evidence="7">LEO 79</strain>
        <strain evidence="6">LEO 99</strain>
    </source>
</reference>
<dbReference type="REBASE" id="763851">
    <property type="entry name" value="M.AspLEO99ORF5710P"/>
</dbReference>
<dbReference type="EMBL" id="CP134851">
    <property type="protein sequence ID" value="WNL23591.1"/>
    <property type="molecule type" value="Genomic_DNA"/>
</dbReference>
<evidence type="ECO:0000313" key="7">
    <source>
        <dbReference type="EMBL" id="WNL20240.1"/>
    </source>
</evidence>
<dbReference type="GO" id="GO:0032259">
    <property type="term" value="P:methylation"/>
    <property type="evidence" value="ECO:0007669"/>
    <property type="project" value="UniProtKB-KW"/>
</dbReference>
<evidence type="ECO:0000313" key="6">
    <source>
        <dbReference type="EMBL" id="WNL18105.1"/>
    </source>
</evidence>
<dbReference type="PROSITE" id="PS00092">
    <property type="entry name" value="N6_MTASE"/>
    <property type="match status" value="1"/>
</dbReference>
<dbReference type="GO" id="GO:0009307">
    <property type="term" value="P:DNA restriction-modification system"/>
    <property type="evidence" value="ECO:0007669"/>
    <property type="project" value="UniProtKB-KW"/>
</dbReference>
<feature type="domain" description="DNA methylase adenine-specific" evidence="3">
    <location>
        <begin position="581"/>
        <end position="689"/>
    </location>
</feature>
<evidence type="ECO:0000256" key="2">
    <source>
        <dbReference type="ARBA" id="ARBA00022747"/>
    </source>
</evidence>
<protein>
    <submittedName>
        <fullName evidence="7">N-6 DNA methylase</fullName>
    </submittedName>
</protein>
<reference evidence="4" key="2">
    <citation type="submission" date="2023-09" db="EMBL/GenBank/DDBJ databases">
        <title>Characterization of Arcobacter Isolates from Retail Chicken Sold in Supermarkets in Tbilisi, Georgia.</title>
        <authorList>
            <person name="Matthias R."/>
            <person name="Zautner A.E."/>
        </authorList>
    </citation>
    <scope>NUCLEOTIDE SEQUENCE</scope>
    <source>
        <strain evidence="5">LEO 108</strain>
        <strain evidence="4">LEO 109</strain>
    </source>
</reference>
<evidence type="ECO:0000259" key="3">
    <source>
        <dbReference type="Pfam" id="PF02384"/>
    </source>
</evidence>
<evidence type="ECO:0000256" key="1">
    <source>
        <dbReference type="ARBA" id="ARBA00006594"/>
    </source>
</evidence>
<dbReference type="REBASE" id="763852">
    <property type="entry name" value="M.AspLEO108ORF7570P"/>
</dbReference>
<dbReference type="InterPro" id="IPR003356">
    <property type="entry name" value="DNA_methylase_A-5"/>
</dbReference>
<dbReference type="AlphaFoldDB" id="A0AA96D1M6"/>
<dbReference type="PANTHER" id="PTHR42998">
    <property type="entry name" value="TYPE I RESTRICTION ENZYME HINDVIIP M PROTEIN-RELATED"/>
    <property type="match status" value="1"/>
</dbReference>